<dbReference type="AlphaFoldDB" id="A0AAW0AWG8"/>
<evidence type="ECO:0000259" key="9">
    <source>
        <dbReference type="Pfam" id="PF05199"/>
    </source>
</evidence>
<dbReference type="GO" id="GO:0050660">
    <property type="term" value="F:flavin adenine dinucleotide binding"/>
    <property type="evidence" value="ECO:0007669"/>
    <property type="project" value="InterPro"/>
</dbReference>
<feature type="active site" description="Proton acceptor" evidence="5">
    <location>
        <position position="610"/>
    </location>
</feature>
<dbReference type="SUPFAM" id="SSF54373">
    <property type="entry name" value="FAD-linked reductases, C-terminal domain"/>
    <property type="match status" value="1"/>
</dbReference>
<reference evidence="10 11" key="1">
    <citation type="journal article" date="2024" name="J Genomics">
        <title>Draft genome sequencing and assembly of Favolaschia claudopus CIRM-BRFM 2984 isolated from oak limbs.</title>
        <authorList>
            <person name="Navarro D."/>
            <person name="Drula E."/>
            <person name="Chaduli D."/>
            <person name="Cazenave R."/>
            <person name="Ahrendt S."/>
            <person name="Wang J."/>
            <person name="Lipzen A."/>
            <person name="Daum C."/>
            <person name="Barry K."/>
            <person name="Grigoriev I.V."/>
            <person name="Favel A."/>
            <person name="Rosso M.N."/>
            <person name="Martin F."/>
        </authorList>
    </citation>
    <scope>NUCLEOTIDE SEQUENCE [LARGE SCALE GENOMIC DNA]</scope>
    <source>
        <strain evidence="10 11">CIRM-BRFM 2984</strain>
    </source>
</reference>
<dbReference type="PIRSF" id="PIRSF000137">
    <property type="entry name" value="Alcohol_oxidase"/>
    <property type="match status" value="1"/>
</dbReference>
<evidence type="ECO:0000313" key="10">
    <source>
        <dbReference type="EMBL" id="KAK7017372.1"/>
    </source>
</evidence>
<dbReference type="EMBL" id="JAWWNJ010000048">
    <property type="protein sequence ID" value="KAK7017372.1"/>
    <property type="molecule type" value="Genomic_DNA"/>
</dbReference>
<accession>A0AAW0AWG8</accession>
<dbReference type="InterPro" id="IPR036188">
    <property type="entry name" value="FAD/NAD-bd_sf"/>
</dbReference>
<feature type="domain" description="Glucose-methanol-choline oxidoreductase N-terminal" evidence="8">
    <location>
        <begin position="34"/>
        <end position="160"/>
    </location>
</feature>
<evidence type="ECO:0000256" key="6">
    <source>
        <dbReference type="SAM" id="MobiDB-lite"/>
    </source>
</evidence>
<dbReference type="Gene3D" id="3.50.50.60">
    <property type="entry name" value="FAD/NAD(P)-binding domain"/>
    <property type="match status" value="3"/>
</dbReference>
<keyword evidence="4" id="KW-0274">FAD</keyword>
<evidence type="ECO:0000256" key="3">
    <source>
        <dbReference type="ARBA" id="ARBA00022630"/>
    </source>
</evidence>
<dbReference type="SUPFAM" id="SSF51905">
    <property type="entry name" value="FAD/NAD(P)-binding domain"/>
    <property type="match status" value="1"/>
</dbReference>
<dbReference type="PANTHER" id="PTHR11552">
    <property type="entry name" value="GLUCOSE-METHANOL-CHOLINE GMC OXIDOREDUCTASE"/>
    <property type="match status" value="1"/>
</dbReference>
<evidence type="ECO:0000256" key="1">
    <source>
        <dbReference type="ARBA" id="ARBA00001974"/>
    </source>
</evidence>
<organism evidence="10 11">
    <name type="scientific">Favolaschia claudopus</name>
    <dbReference type="NCBI Taxonomy" id="2862362"/>
    <lineage>
        <taxon>Eukaryota</taxon>
        <taxon>Fungi</taxon>
        <taxon>Dikarya</taxon>
        <taxon>Basidiomycota</taxon>
        <taxon>Agaricomycotina</taxon>
        <taxon>Agaricomycetes</taxon>
        <taxon>Agaricomycetidae</taxon>
        <taxon>Agaricales</taxon>
        <taxon>Marasmiineae</taxon>
        <taxon>Mycenaceae</taxon>
        <taxon>Favolaschia</taxon>
    </lineage>
</organism>
<name>A0AAW0AWG8_9AGAR</name>
<dbReference type="PANTHER" id="PTHR11552:SF147">
    <property type="entry name" value="CHOLINE DEHYDROGENASE, MITOCHONDRIAL"/>
    <property type="match status" value="1"/>
</dbReference>
<dbReference type="Pfam" id="PF05199">
    <property type="entry name" value="GMC_oxred_C"/>
    <property type="match status" value="1"/>
</dbReference>
<gene>
    <name evidence="10" type="ORF">R3P38DRAFT_3201857</name>
</gene>
<comment type="caution">
    <text evidence="10">The sequence shown here is derived from an EMBL/GenBank/DDBJ whole genome shotgun (WGS) entry which is preliminary data.</text>
</comment>
<dbReference type="InterPro" id="IPR007867">
    <property type="entry name" value="GMC_OxRtase_C"/>
</dbReference>
<evidence type="ECO:0000256" key="5">
    <source>
        <dbReference type="PIRSR" id="PIRSR000137-1"/>
    </source>
</evidence>
<protein>
    <submittedName>
        <fullName evidence="10">Mitochondrial choline dehydrogenase</fullName>
    </submittedName>
</protein>
<evidence type="ECO:0000256" key="7">
    <source>
        <dbReference type="SAM" id="SignalP"/>
    </source>
</evidence>
<evidence type="ECO:0000256" key="2">
    <source>
        <dbReference type="ARBA" id="ARBA00010790"/>
    </source>
</evidence>
<sequence length="637" mass="69117">MRLPTHLQLAILPLLPVCRGAIYEAFDALPRSKFDYVIVGAGAGGSVLANRLSEDSHISVLLVEAGSSNAGVLNSIVPMFLPLLNPDTPYDWNYTTTPQGGLDGRSINFGSGHMLGGSTSVNYMAYTRGSSEDWDRYARLTGDEGWSWRSIQKYLRRKEKWTPPADNHNTAGQFDPRVHGSTGINSVSLPGFPHPFDSRVIAATKENSSAFPWNLDINSGRPLGVVDSGSILVSECPRIDFEVDSRFWRVPPPEEEQRFSLDSRFCDSASILDPESDQNRCQNRLRIDGESSTLTPPNDSDGGQRSSAATSYLGPDFISRPNLHVLVNSRVTKLVQTGEENGKPALRSILLLSGIGDKNDLTALGIRTVLDNPSVGRNLTDHPLLINQWYANSTGTFDALQRNVSFVMEELAAWEQTQKGLLVNSILSHLIWSRLPDHSFSIPDPSAGPNSAHYELILANGWGRATPIPATGNFIAIGTSISAPTSVGEITLRTSNPFDQPNINPNLIGTDFDVFVMTEAVRAARAFFSAKAWNGYVLGEFDDLAVATDDAKLEQYIRKNSASILHPVGTASMSSQAATFGVVDPDLVVKGISGLRIADASVLPLLPSAHTQVPVYVVAERAADLLKTKYGLLASYP</sequence>
<comment type="similarity">
    <text evidence="2">Belongs to the GMC oxidoreductase family.</text>
</comment>
<keyword evidence="7" id="KW-0732">Signal</keyword>
<dbReference type="Pfam" id="PF00732">
    <property type="entry name" value="GMC_oxred_N"/>
    <property type="match status" value="1"/>
</dbReference>
<comment type="cofactor">
    <cofactor evidence="1">
        <name>FAD</name>
        <dbReference type="ChEBI" id="CHEBI:57692"/>
    </cofactor>
</comment>
<feature type="chain" id="PRO_5043956665" evidence="7">
    <location>
        <begin position="21"/>
        <end position="637"/>
    </location>
</feature>
<evidence type="ECO:0000313" key="11">
    <source>
        <dbReference type="Proteomes" id="UP001362999"/>
    </source>
</evidence>
<evidence type="ECO:0000259" key="8">
    <source>
        <dbReference type="Pfam" id="PF00732"/>
    </source>
</evidence>
<feature type="signal peptide" evidence="7">
    <location>
        <begin position="1"/>
        <end position="20"/>
    </location>
</feature>
<dbReference type="InterPro" id="IPR012132">
    <property type="entry name" value="GMC_OxRdtase"/>
</dbReference>
<evidence type="ECO:0000256" key="4">
    <source>
        <dbReference type="ARBA" id="ARBA00022827"/>
    </source>
</evidence>
<dbReference type="GO" id="GO:0016614">
    <property type="term" value="F:oxidoreductase activity, acting on CH-OH group of donors"/>
    <property type="evidence" value="ECO:0007669"/>
    <property type="project" value="InterPro"/>
</dbReference>
<proteinExistence type="inferred from homology"/>
<dbReference type="Proteomes" id="UP001362999">
    <property type="component" value="Unassembled WGS sequence"/>
</dbReference>
<feature type="domain" description="Glucose-methanol-choline oxidoreductase C-terminal" evidence="9">
    <location>
        <begin position="484"/>
        <end position="619"/>
    </location>
</feature>
<keyword evidence="3" id="KW-0285">Flavoprotein</keyword>
<feature type="region of interest" description="Disordered" evidence="6">
    <location>
        <begin position="287"/>
        <end position="311"/>
    </location>
</feature>
<dbReference type="InterPro" id="IPR000172">
    <property type="entry name" value="GMC_OxRdtase_N"/>
</dbReference>
<keyword evidence="11" id="KW-1185">Reference proteome</keyword>
<feature type="active site" description="Proton donor" evidence="5">
    <location>
        <position position="566"/>
    </location>
</feature>
<feature type="compositionally biased region" description="Polar residues" evidence="6">
    <location>
        <begin position="290"/>
        <end position="310"/>
    </location>
</feature>
<dbReference type="Gene3D" id="3.30.560.10">
    <property type="entry name" value="Glucose Oxidase, domain 3"/>
    <property type="match status" value="2"/>
</dbReference>